<evidence type="ECO:0000256" key="5">
    <source>
        <dbReference type="SAM" id="Phobius"/>
    </source>
</evidence>
<evidence type="ECO:0000256" key="4">
    <source>
        <dbReference type="ARBA" id="ARBA00023136"/>
    </source>
</evidence>
<feature type="transmembrane region" description="Helical" evidence="5">
    <location>
        <begin position="132"/>
        <end position="150"/>
    </location>
</feature>
<comment type="subcellular location">
    <subcellularLocation>
        <location evidence="1">Endomembrane system</location>
        <topology evidence="1">Multi-pass membrane protein</topology>
    </subcellularLocation>
</comment>
<keyword evidence="3 5" id="KW-1133">Transmembrane helix</keyword>
<dbReference type="PANTHER" id="PTHR21324">
    <property type="entry name" value="FASTING-INDUCIBLE INTEGRAL MEMBRANE PROTEIN TM6P1-RELATED"/>
    <property type="match status" value="1"/>
</dbReference>
<dbReference type="PANTHER" id="PTHR21324:SF2">
    <property type="entry name" value="EG:22E5.9 PROTEIN"/>
    <property type="match status" value="1"/>
</dbReference>
<evidence type="ECO:0000256" key="3">
    <source>
        <dbReference type="ARBA" id="ARBA00022989"/>
    </source>
</evidence>
<name>A0A6A3N278_9STRA</name>
<organism evidence="7 8">
    <name type="scientific">Phytophthora rubi</name>
    <dbReference type="NCBI Taxonomy" id="129364"/>
    <lineage>
        <taxon>Eukaryota</taxon>
        <taxon>Sar</taxon>
        <taxon>Stramenopiles</taxon>
        <taxon>Oomycota</taxon>
        <taxon>Peronosporomycetes</taxon>
        <taxon>Peronosporales</taxon>
        <taxon>Peronosporaceae</taxon>
        <taxon>Phytophthora</taxon>
    </lineage>
</organism>
<dbReference type="InterPro" id="IPR019402">
    <property type="entry name" value="CWH43_N"/>
</dbReference>
<keyword evidence="2 5" id="KW-0812">Transmembrane</keyword>
<protein>
    <recommendedName>
        <fullName evidence="6">CWH43-like N-terminal domain-containing protein</fullName>
    </recommendedName>
</protein>
<reference evidence="7 8" key="1">
    <citation type="submission" date="2018-09" db="EMBL/GenBank/DDBJ databases">
        <title>Genomic investigation of the strawberry pathogen Phytophthora fragariae indicates pathogenicity is determined by transcriptional variation in three key races.</title>
        <authorList>
            <person name="Adams T.M."/>
            <person name="Armitage A.D."/>
            <person name="Sobczyk M.K."/>
            <person name="Bates H.J."/>
            <person name="Dunwell J.M."/>
            <person name="Nellist C.F."/>
            <person name="Harrison R.J."/>
        </authorList>
    </citation>
    <scope>NUCLEOTIDE SEQUENCE [LARGE SCALE GENOMIC DNA]</scope>
    <source>
        <strain evidence="7 8">SCRP324</strain>
    </source>
</reference>
<feature type="transmembrane region" description="Helical" evidence="5">
    <location>
        <begin position="27"/>
        <end position="58"/>
    </location>
</feature>
<dbReference type="InterPro" id="IPR050911">
    <property type="entry name" value="DRAM/TMEM150_Autophagy_Mod"/>
</dbReference>
<proteinExistence type="predicted"/>
<gene>
    <name evidence="7" type="ORF">PR002_g6387</name>
</gene>
<evidence type="ECO:0000256" key="1">
    <source>
        <dbReference type="ARBA" id="ARBA00004127"/>
    </source>
</evidence>
<feature type="domain" description="CWH43-like N-terminal" evidence="6">
    <location>
        <begin position="37"/>
        <end position="242"/>
    </location>
</feature>
<keyword evidence="4 5" id="KW-0472">Membrane</keyword>
<evidence type="ECO:0000313" key="7">
    <source>
        <dbReference type="EMBL" id="KAE9037776.1"/>
    </source>
</evidence>
<dbReference type="Pfam" id="PF10277">
    <property type="entry name" value="Frag1"/>
    <property type="match status" value="1"/>
</dbReference>
<comment type="caution">
    <text evidence="7">The sequence shown here is derived from an EMBL/GenBank/DDBJ whole genome shotgun (WGS) entry which is preliminary data.</text>
</comment>
<evidence type="ECO:0000259" key="6">
    <source>
        <dbReference type="Pfam" id="PF10277"/>
    </source>
</evidence>
<feature type="transmembrane region" description="Helical" evidence="5">
    <location>
        <begin position="78"/>
        <end position="100"/>
    </location>
</feature>
<dbReference type="GO" id="GO:0012505">
    <property type="term" value="C:endomembrane system"/>
    <property type="evidence" value="ECO:0007669"/>
    <property type="project" value="UniProtKB-SubCell"/>
</dbReference>
<dbReference type="AlphaFoldDB" id="A0A6A3N278"/>
<sequence length="327" mass="36873">MTLPNTPELQERLLTPQKSYKTHKMPLVPYVIGIRAAPIVATTVVIATLITCVSVAKAKDIYLGGLAWPYFSDTGRDAPGYTIFCVGLTTVAVALILTWITNYEFQRELMERESRDNTENHYAASIRKYCEVVRVLGVVSTFGLPVLAFFSTTSHDAIHKYAAYWFFVLEAVALVVNTIASFKLDRLTSAGNPHYTLEESEVPQASTNVFNPWNDSTSTTKRTFYIQLVFTTLFWIGFLLYIPIGLALIDDFQRLTVKDCLDLNLGEKYCTDTMRLNDTETVLWNYDNFHGINQMRSASQLACILTLVGYSMSFLSHRSDSLQDDTV</sequence>
<dbReference type="OrthoDB" id="191706at2759"/>
<evidence type="ECO:0000256" key="2">
    <source>
        <dbReference type="ARBA" id="ARBA00022692"/>
    </source>
</evidence>
<dbReference type="Proteomes" id="UP000435112">
    <property type="component" value="Unassembled WGS sequence"/>
</dbReference>
<feature type="transmembrane region" description="Helical" evidence="5">
    <location>
        <begin position="224"/>
        <end position="249"/>
    </location>
</feature>
<dbReference type="EMBL" id="QXFU01000287">
    <property type="protein sequence ID" value="KAE9037776.1"/>
    <property type="molecule type" value="Genomic_DNA"/>
</dbReference>
<feature type="transmembrane region" description="Helical" evidence="5">
    <location>
        <begin position="162"/>
        <end position="182"/>
    </location>
</feature>
<accession>A0A6A3N278</accession>
<evidence type="ECO:0000313" key="8">
    <source>
        <dbReference type="Proteomes" id="UP000435112"/>
    </source>
</evidence>